<dbReference type="AlphaFoldDB" id="A0A0K0FHX4"/>
<dbReference type="GO" id="GO:0000398">
    <property type="term" value="P:mRNA splicing, via spliceosome"/>
    <property type="evidence" value="ECO:0007669"/>
    <property type="project" value="InterPro"/>
</dbReference>
<reference evidence="1" key="1">
    <citation type="submission" date="2014-07" db="EMBL/GenBank/DDBJ databases">
        <authorList>
            <person name="Martin A.A"/>
            <person name="De Silva N."/>
        </authorList>
    </citation>
    <scope>NUCLEOTIDE SEQUENCE</scope>
</reference>
<dbReference type="STRING" id="75913.A0A0K0FHX4"/>
<accession>A0A0K0FHX4</accession>
<dbReference type="Proteomes" id="UP000035680">
    <property type="component" value="Unassembled WGS sequence"/>
</dbReference>
<evidence type="ECO:0000313" key="2">
    <source>
        <dbReference type="WBParaSite" id="SVE_0848900.1"/>
    </source>
</evidence>
<dbReference type="InterPro" id="IPR007590">
    <property type="entry name" value="Saf4/Yju2"/>
</dbReference>
<reference evidence="2" key="2">
    <citation type="submission" date="2015-08" db="UniProtKB">
        <authorList>
            <consortium name="WormBaseParasite"/>
        </authorList>
    </citation>
    <scope>IDENTIFICATION</scope>
</reference>
<dbReference type="PANTHER" id="PTHR10504">
    <property type="entry name" value="BACTERICIDAL PERMEABILITY-INCREASING BPI PROTEIN-RELATED"/>
    <property type="match status" value="1"/>
</dbReference>
<name>A0A0K0FHX4_STRVS</name>
<proteinExistence type="predicted"/>
<dbReference type="PANTHER" id="PTHR10504:SF131">
    <property type="entry name" value="BPI2 DOMAIN-CONTAINING PROTEIN"/>
    <property type="match status" value="1"/>
</dbReference>
<dbReference type="InterPro" id="IPR032942">
    <property type="entry name" value="BPI/LBP/Plunc"/>
</dbReference>
<dbReference type="SUPFAM" id="SSF55394">
    <property type="entry name" value="Bactericidal permeability-increasing protein, BPI"/>
    <property type="match status" value="1"/>
</dbReference>
<dbReference type="InterPro" id="IPR017943">
    <property type="entry name" value="Bactericidal_perm-incr_a/b_dom"/>
</dbReference>
<protein>
    <submittedName>
        <fullName evidence="2">Uncharacterized protein</fullName>
    </submittedName>
</protein>
<evidence type="ECO:0000313" key="1">
    <source>
        <dbReference type="Proteomes" id="UP000035680"/>
    </source>
</evidence>
<organism evidence="1 2">
    <name type="scientific">Strongyloides venezuelensis</name>
    <name type="common">Threadworm</name>
    <dbReference type="NCBI Taxonomy" id="75913"/>
    <lineage>
        <taxon>Eukaryota</taxon>
        <taxon>Metazoa</taxon>
        <taxon>Ecdysozoa</taxon>
        <taxon>Nematoda</taxon>
        <taxon>Chromadorea</taxon>
        <taxon>Rhabditida</taxon>
        <taxon>Tylenchina</taxon>
        <taxon>Panagrolaimomorpha</taxon>
        <taxon>Strongyloidoidea</taxon>
        <taxon>Strongyloididae</taxon>
        <taxon>Strongyloides</taxon>
    </lineage>
</organism>
<sequence>MAGVAIDYINPAIAKVNMPDIEGTFVDTSVGISPFNGNPNISNSSCTANFGVFVIKFHRSLLDDIIDLFRKEIEKHFKGKIKEVICQEIENVKSDKGNKILWSFPLDVGLTRTFEGFHFDYALRSNPASSTTSFTIPIEGLIFYEGHQNDPKIPKPNNVIHPYNTNKCLCIDFDSDRVLGSAAYAFELSKLSHFMIDDNILKLFQQSIRNFFQCSRIDGICIGELIPEKFHFNSTSIYGNATGNVKFQTATPDGFMAGTERKVLQKYYPPDFDGSKVSKIRTKKSSYPMQRAKVPFNMQCNT</sequence>
<dbReference type="WBParaSite" id="SVE_0848900.1">
    <property type="protein sequence ID" value="SVE_0848900.1"/>
    <property type="gene ID" value="SVE_0848900"/>
</dbReference>
<keyword evidence="1" id="KW-1185">Reference proteome</keyword>
<dbReference type="GO" id="GO:0008289">
    <property type="term" value="F:lipid binding"/>
    <property type="evidence" value="ECO:0007669"/>
    <property type="project" value="InterPro"/>
</dbReference>
<dbReference type="GO" id="GO:0005615">
    <property type="term" value="C:extracellular space"/>
    <property type="evidence" value="ECO:0007669"/>
    <property type="project" value="TreeGrafter"/>
</dbReference>
<dbReference type="Gene3D" id="3.15.20.10">
    <property type="entry name" value="Bactericidal permeability-increasing protein, domain 2"/>
    <property type="match status" value="1"/>
</dbReference>
<dbReference type="Pfam" id="PF04502">
    <property type="entry name" value="Saf4_Yju2"/>
    <property type="match status" value="1"/>
</dbReference>
<dbReference type="Gene3D" id="3.15.10.10">
    <property type="entry name" value="Bactericidal permeability-increasing protein, domain 1"/>
    <property type="match status" value="1"/>
</dbReference>